<reference evidence="2" key="1">
    <citation type="submission" date="2019-03" db="EMBL/GenBank/DDBJ databases">
        <title>Lake Tanganyika Metagenome-Assembled Genomes (MAGs).</title>
        <authorList>
            <person name="Tran P."/>
        </authorList>
    </citation>
    <scope>NUCLEOTIDE SEQUENCE</scope>
    <source>
        <strain evidence="2">K_DeepCast_65m_m2_066</strain>
    </source>
</reference>
<protein>
    <submittedName>
        <fullName evidence="2">Glucosidase</fullName>
    </submittedName>
</protein>
<dbReference type="PANTHER" id="PTHR10412:SF10">
    <property type="entry name" value="GLYCOSYL HYDROLASE FAMILY 63 C-TERMINAL DOMAIN-CONTAINING PROTEIN"/>
    <property type="match status" value="1"/>
</dbReference>
<dbReference type="InterPro" id="IPR008928">
    <property type="entry name" value="6-hairpin_glycosidase_sf"/>
</dbReference>
<dbReference type="AlphaFoldDB" id="A0A938AZ91"/>
<dbReference type="InterPro" id="IPR012341">
    <property type="entry name" value="6hp_glycosidase-like_sf"/>
</dbReference>
<dbReference type="Pfam" id="PF22422">
    <property type="entry name" value="MGH1-like_GH"/>
    <property type="match status" value="1"/>
</dbReference>
<evidence type="ECO:0000313" key="3">
    <source>
        <dbReference type="Proteomes" id="UP000712673"/>
    </source>
</evidence>
<dbReference type="SUPFAM" id="SSF48208">
    <property type="entry name" value="Six-hairpin glycosidases"/>
    <property type="match status" value="1"/>
</dbReference>
<dbReference type="InterPro" id="IPR004888">
    <property type="entry name" value="Glycoside_hydrolase_63"/>
</dbReference>
<gene>
    <name evidence="2" type="ORF">FJZ47_00700</name>
</gene>
<sequence length="890" mass="102852">MTIEQQRLAEPYTGVVRPWYHWGPYVSERSWGTVREDYSANGDAWNYFPHDLARSKAYRWGEDGLAGICDRYQILVFALALWNGQDPILKERVFGLVPSETNHGEDVKEYYFYLDSTPTHSYMKYLYKYPQAAYPYQQLIEESRKLQVEQGEYELLDTGIFDTQRYFDVFVEYAKASPEDLCIRIEICNRGPEAAPIHVLPHLWFRNTWSWGSEPLPQPQIQLGPQGEGHCSLLADDSAAQPPPSLPFAYHIGKRYLYAESSASPLFTDNETHGPRVWGADAQSRSRWVKDAFHRHIIHGEDCVNPAQTGTKACFHYANLQVPAGGSIVLRLRLTDTPMASPLADVERIVATRRAEADEFYAAVQPPTATDDEKLVQRQALAGMLWSKQLYLFDVPLWLDGDNPNWPPPEARRSIRNSRWRHLNSMRVLSMPDKWEYPWFAAWDLAFHCVALALVDAEFAKEQLWLLLFEQFQHSSGQIPAYEWEFSDLNPPVQPWAVWRVYNMDRIRSGKADRLFLERCFHKLLINFAWWVNKVDSEGNNVFEGGFLGLDNITVIDRSEKLPDGVSLKQSDATGWMGMFCLNMMRIALELARDNAAYEALATKFFQHYVYVGAAMKKMGGVGYELWSESDGFFYDTLCYPDGSYHKFRVRSLVGLIPLYAIERLEERWMESFPEFRSNVHWFLEHRQDLVQRCVSTVQNDDGTVHVLAIITMEQIQQLLQRLWDPAEFRSDYGLRSLSKYHEAHPYVFGDHVVRYSPGESLEKIKGGNSNWRGPLWFPTAFVMIESLRKLRRAYGSQFAIPSPAAGEGMVTPDDIARGFANRLISIFTRDASGRRPVYGDHRIWQEDPHWRDYLQFFEYFHGDTGRGLGASHQTGWSGLVANLIDEWRY</sequence>
<comment type="caution">
    <text evidence="2">The sequence shown here is derived from an EMBL/GenBank/DDBJ whole genome shotgun (WGS) entry which is preliminary data.</text>
</comment>
<accession>A0A938AZ91</accession>
<evidence type="ECO:0000313" key="2">
    <source>
        <dbReference type="EMBL" id="MBM3222312.1"/>
    </source>
</evidence>
<dbReference type="InterPro" id="IPR054491">
    <property type="entry name" value="MGH1-like_GH"/>
</dbReference>
<dbReference type="EMBL" id="VGLS01000009">
    <property type="protein sequence ID" value="MBM3222312.1"/>
    <property type="molecule type" value="Genomic_DNA"/>
</dbReference>
<proteinExistence type="predicted"/>
<feature type="domain" description="Mannosylglycerate hydrolase MGH1-like glycoside hydrolase" evidence="1">
    <location>
        <begin position="437"/>
        <end position="661"/>
    </location>
</feature>
<name>A0A938AZ91_UNCTE</name>
<dbReference type="Gene3D" id="1.50.10.10">
    <property type="match status" value="1"/>
</dbReference>
<evidence type="ECO:0000259" key="1">
    <source>
        <dbReference type="Pfam" id="PF22422"/>
    </source>
</evidence>
<dbReference type="PANTHER" id="PTHR10412">
    <property type="entry name" value="MANNOSYL-OLIGOSACCHARIDE GLUCOSIDASE"/>
    <property type="match status" value="1"/>
</dbReference>
<organism evidence="2 3">
    <name type="scientific">Tectimicrobiota bacterium</name>
    <dbReference type="NCBI Taxonomy" id="2528274"/>
    <lineage>
        <taxon>Bacteria</taxon>
        <taxon>Pseudomonadati</taxon>
        <taxon>Nitrospinota/Tectimicrobiota group</taxon>
        <taxon>Candidatus Tectimicrobiota</taxon>
    </lineage>
</organism>
<dbReference type="GO" id="GO:0009311">
    <property type="term" value="P:oligosaccharide metabolic process"/>
    <property type="evidence" value="ECO:0007669"/>
    <property type="project" value="InterPro"/>
</dbReference>
<dbReference type="GO" id="GO:0004573">
    <property type="term" value="F:Glc3Man9GlcNAc2 oligosaccharide glucosidase activity"/>
    <property type="evidence" value="ECO:0007669"/>
    <property type="project" value="InterPro"/>
</dbReference>
<dbReference type="Proteomes" id="UP000712673">
    <property type="component" value="Unassembled WGS sequence"/>
</dbReference>